<evidence type="ECO:0000313" key="3">
    <source>
        <dbReference type="Proteomes" id="UP000269721"/>
    </source>
</evidence>
<evidence type="ECO:0000256" key="1">
    <source>
        <dbReference type="SAM" id="MobiDB-lite"/>
    </source>
</evidence>
<dbReference type="AlphaFoldDB" id="A0A4P9WJL7"/>
<proteinExistence type="predicted"/>
<dbReference type="Proteomes" id="UP000269721">
    <property type="component" value="Unassembled WGS sequence"/>
</dbReference>
<sequence>MEGQKWDKEEEEEMEVGEKGVEEGKVDGRGENGMECQEWSDAKAQIWRRRSLARGAISATEKGLRVPSHDLILHFPLQICFPLFLRGCARGRMARVNNSNVLEARGHYQFEHLWQVVQRGVSCSRPGGQPLFKHLCQEVQRGVEGDSEEQGVQQQGGRALLALATLPEKGPLPQMSCSLPTKSALLPHCHEPSS</sequence>
<accession>A0A4P9WJL7</accession>
<feature type="compositionally biased region" description="Basic and acidic residues" evidence="1">
    <location>
        <begin position="16"/>
        <end position="32"/>
    </location>
</feature>
<evidence type="ECO:0000313" key="2">
    <source>
        <dbReference type="EMBL" id="RKO92255.1"/>
    </source>
</evidence>
<protein>
    <submittedName>
        <fullName evidence="2">Uncharacterized protein</fullName>
    </submittedName>
</protein>
<keyword evidence="3" id="KW-1185">Reference proteome</keyword>
<dbReference type="EMBL" id="KZ994716">
    <property type="protein sequence ID" value="RKO92255.1"/>
    <property type="molecule type" value="Genomic_DNA"/>
</dbReference>
<gene>
    <name evidence="2" type="ORF">BDK51DRAFT_33855</name>
</gene>
<name>A0A4P9WJL7_9FUNG</name>
<feature type="region of interest" description="Disordered" evidence="1">
    <location>
        <begin position="1"/>
        <end position="33"/>
    </location>
</feature>
<organism evidence="2 3">
    <name type="scientific">Blyttiomyces helicus</name>
    <dbReference type="NCBI Taxonomy" id="388810"/>
    <lineage>
        <taxon>Eukaryota</taxon>
        <taxon>Fungi</taxon>
        <taxon>Fungi incertae sedis</taxon>
        <taxon>Chytridiomycota</taxon>
        <taxon>Chytridiomycota incertae sedis</taxon>
        <taxon>Chytridiomycetes</taxon>
        <taxon>Chytridiomycetes incertae sedis</taxon>
        <taxon>Blyttiomyces</taxon>
    </lineage>
</organism>
<reference evidence="3" key="1">
    <citation type="journal article" date="2018" name="Nat. Microbiol.">
        <title>Leveraging single-cell genomics to expand the fungal tree of life.</title>
        <authorList>
            <person name="Ahrendt S.R."/>
            <person name="Quandt C.A."/>
            <person name="Ciobanu D."/>
            <person name="Clum A."/>
            <person name="Salamov A."/>
            <person name="Andreopoulos B."/>
            <person name="Cheng J.F."/>
            <person name="Woyke T."/>
            <person name="Pelin A."/>
            <person name="Henrissat B."/>
            <person name="Reynolds N.K."/>
            <person name="Benny G.L."/>
            <person name="Smith M.E."/>
            <person name="James T.Y."/>
            <person name="Grigoriev I.V."/>
        </authorList>
    </citation>
    <scope>NUCLEOTIDE SEQUENCE [LARGE SCALE GENOMIC DNA]</scope>
</reference>